<dbReference type="EMBL" id="UOYO01000027">
    <property type="protein sequence ID" value="VAY87716.1"/>
    <property type="molecule type" value="Genomic_DNA"/>
</dbReference>
<evidence type="ECO:0000256" key="1">
    <source>
        <dbReference type="ARBA" id="ARBA00022747"/>
    </source>
</evidence>
<sequence length="88" mass="10124">MSRLVPKLRFDGFSGEWEEKQLKNVTSAIFDGTHQTPKYTDKGIPFFSVENLISGKKNKFISIDDYKESTKKNKPEKDDILITRIGNI</sequence>
<evidence type="ECO:0000313" key="3">
    <source>
        <dbReference type="EMBL" id="VAY87716.1"/>
    </source>
</evidence>
<dbReference type="SUPFAM" id="SSF116734">
    <property type="entry name" value="DNA methylase specificity domain"/>
    <property type="match status" value="1"/>
</dbReference>
<keyword evidence="3" id="KW-0378">Hydrolase</keyword>
<reference evidence="3" key="1">
    <citation type="submission" date="2018-10" db="EMBL/GenBank/DDBJ databases">
        <authorList>
            <person name="Aoki K."/>
        </authorList>
    </citation>
    <scope>NUCLEOTIDE SEQUENCE</scope>
</reference>
<organism evidence="3">
    <name type="scientific">hydrothermal vent metagenome</name>
    <dbReference type="NCBI Taxonomy" id="652676"/>
    <lineage>
        <taxon>unclassified sequences</taxon>
        <taxon>metagenomes</taxon>
        <taxon>ecological metagenomes</taxon>
    </lineage>
</organism>
<gene>
    <name evidence="3" type="ORF">MNB_ARC-1_344</name>
</gene>
<dbReference type="AlphaFoldDB" id="A0A3B1DTC1"/>
<dbReference type="GO" id="GO:0009307">
    <property type="term" value="P:DNA restriction-modification system"/>
    <property type="evidence" value="ECO:0007669"/>
    <property type="project" value="UniProtKB-KW"/>
</dbReference>
<proteinExistence type="predicted"/>
<keyword evidence="2" id="KW-0238">DNA-binding</keyword>
<dbReference type="EC" id="3.1.21.3" evidence="3"/>
<dbReference type="Gene3D" id="3.90.220.20">
    <property type="entry name" value="DNA methylase specificity domains"/>
    <property type="match status" value="1"/>
</dbReference>
<dbReference type="InterPro" id="IPR044946">
    <property type="entry name" value="Restrct_endonuc_typeI_TRD_sf"/>
</dbReference>
<protein>
    <submittedName>
        <fullName evidence="3">Type I restriction-modification system, specificity subunit S</fullName>
        <ecNumber evidence="3">3.1.21.3</ecNumber>
    </submittedName>
</protein>
<dbReference type="GO" id="GO:0003677">
    <property type="term" value="F:DNA binding"/>
    <property type="evidence" value="ECO:0007669"/>
    <property type="project" value="UniProtKB-KW"/>
</dbReference>
<keyword evidence="1" id="KW-0680">Restriction system</keyword>
<dbReference type="GO" id="GO:0009035">
    <property type="term" value="F:type I site-specific deoxyribonuclease activity"/>
    <property type="evidence" value="ECO:0007669"/>
    <property type="project" value="UniProtKB-EC"/>
</dbReference>
<name>A0A3B1DTC1_9ZZZZ</name>
<accession>A0A3B1DTC1</accession>
<evidence type="ECO:0000256" key="2">
    <source>
        <dbReference type="ARBA" id="ARBA00023125"/>
    </source>
</evidence>